<dbReference type="PRINTS" id="PR00454">
    <property type="entry name" value="ETSDOMAIN"/>
</dbReference>
<evidence type="ECO:0000256" key="2">
    <source>
        <dbReference type="ARBA" id="ARBA00005562"/>
    </source>
</evidence>
<feature type="domain" description="ETS" evidence="8">
    <location>
        <begin position="435"/>
        <end position="515"/>
    </location>
</feature>
<dbReference type="Pfam" id="PF04621">
    <property type="entry name" value="ETS_PEA3_N"/>
    <property type="match status" value="1"/>
</dbReference>
<sequence>MNQVERKLRYQKLRAPSHEAQPTETNKLAEGGFSLVFSIQWFQDNDIPAACSVGRVLERSKHRQIVWRIEEGRWRQNEADKKEHRTRNDGRLETQKSGEGNLEKRSQGNGPLNRLLVAAKRKYMDTELPPQESEDLFQDLSQLQETWLTEAQVPDSDEQFVPDFISENSVAFHSPPVKIKKEPQSPGSDPSQSCSHKQSFSYPSGEQCLYASAYEQKRAAATSAAGPKSSCPGTPMSPMQHYSPKPLVGTQPETGYINSPSASQSHPSQGQTYPMNPRFPTGSGEMCAPFGPPGHTLQRMPSTPAGGSGTGGGSGYHRQHSDPCMPYLQQSFKQEFLDPLYERAVHMGTVAPQRFPPAHMMVKQEPTDYTYEPDVPGCTSMYHHNEGYPSTQHNNEGYVFENDARVVPEKFEGEVKQEGSGVFRDSAPYQRRGSLQLWQFLVALLDDPSNAHFIAWTGRGMEFKLIEPEEVARLWGMQKNRPAMNYDKLSRSLRYYYEKGIMQKVAGERYVYKFVCEPEALISLAFPDNQRPSVKAEFERYVNEEDTVPLSHLDEGVSYNSETAAANLGPQPYSKGYMY</sequence>
<evidence type="ECO:0000313" key="9">
    <source>
        <dbReference type="EMBL" id="TSK14711.1"/>
    </source>
</evidence>
<keyword evidence="4 6" id="KW-0238">DNA-binding</keyword>
<organism evidence="9 10">
    <name type="scientific">Bagarius yarrelli</name>
    <name type="common">Goonch</name>
    <name type="synonym">Bagrus yarrelli</name>
    <dbReference type="NCBI Taxonomy" id="175774"/>
    <lineage>
        <taxon>Eukaryota</taxon>
        <taxon>Metazoa</taxon>
        <taxon>Chordata</taxon>
        <taxon>Craniata</taxon>
        <taxon>Vertebrata</taxon>
        <taxon>Euteleostomi</taxon>
        <taxon>Actinopterygii</taxon>
        <taxon>Neopterygii</taxon>
        <taxon>Teleostei</taxon>
        <taxon>Ostariophysi</taxon>
        <taxon>Siluriformes</taxon>
        <taxon>Sisoridae</taxon>
        <taxon>Sisorinae</taxon>
        <taxon>Bagarius</taxon>
    </lineage>
</organism>
<reference evidence="9 10" key="1">
    <citation type="journal article" date="2019" name="Genome Biol. Evol.">
        <title>Whole-Genome Sequencing of the Giant Devil Catfish, Bagarius yarrelli.</title>
        <authorList>
            <person name="Jiang W."/>
            <person name="Lv Y."/>
            <person name="Cheng L."/>
            <person name="Yang K."/>
            <person name="Chao B."/>
            <person name="Wang X."/>
            <person name="Li Y."/>
            <person name="Pan X."/>
            <person name="You X."/>
            <person name="Zhang Y."/>
            <person name="Yang J."/>
            <person name="Li J."/>
            <person name="Zhang X."/>
            <person name="Liu S."/>
            <person name="Sun C."/>
            <person name="Yang J."/>
            <person name="Shi Q."/>
        </authorList>
    </citation>
    <scope>NUCLEOTIDE SEQUENCE [LARGE SCALE GENOMIC DNA]</scope>
    <source>
        <strain evidence="9">JWS20170419001</strain>
        <tissue evidence="9">Muscle</tissue>
    </source>
</reference>
<dbReference type="GO" id="GO:0045893">
    <property type="term" value="P:positive regulation of DNA-templated transcription"/>
    <property type="evidence" value="ECO:0007669"/>
    <property type="project" value="UniProtKB-ARBA"/>
</dbReference>
<dbReference type="SMART" id="SM00413">
    <property type="entry name" value="ETS"/>
    <property type="match status" value="1"/>
</dbReference>
<comment type="caution">
    <text evidence="9">The sequence shown here is derived from an EMBL/GenBank/DDBJ whole genome shotgun (WGS) entry which is preliminary data.</text>
</comment>
<dbReference type="EMBL" id="VCAZ01000002">
    <property type="protein sequence ID" value="TSK14711.1"/>
    <property type="molecule type" value="Genomic_DNA"/>
</dbReference>
<dbReference type="FunFam" id="1.10.10.10:FF:000121">
    <property type="entry name" value="ETS translocation variant 5"/>
    <property type="match status" value="1"/>
</dbReference>
<dbReference type="GO" id="GO:0043565">
    <property type="term" value="F:sequence-specific DNA binding"/>
    <property type="evidence" value="ECO:0007669"/>
    <property type="project" value="InterPro"/>
</dbReference>
<gene>
    <name evidence="9" type="ORF">Baya_0694</name>
</gene>
<dbReference type="OrthoDB" id="10067219at2759"/>
<dbReference type="GO" id="GO:0000981">
    <property type="term" value="F:DNA-binding transcription factor activity, RNA polymerase II-specific"/>
    <property type="evidence" value="ECO:0007669"/>
    <property type="project" value="TreeGrafter"/>
</dbReference>
<dbReference type="AlphaFoldDB" id="A0A556TJ09"/>
<evidence type="ECO:0000256" key="6">
    <source>
        <dbReference type="RuleBase" id="RU004019"/>
    </source>
</evidence>
<feature type="compositionally biased region" description="Basic and acidic residues" evidence="7">
    <location>
        <begin position="78"/>
        <end position="106"/>
    </location>
</feature>
<dbReference type="Gene3D" id="1.10.10.10">
    <property type="entry name" value="Winged helix-like DNA-binding domain superfamily/Winged helix DNA-binding domain"/>
    <property type="match status" value="1"/>
</dbReference>
<keyword evidence="10" id="KW-1185">Reference proteome</keyword>
<feature type="region of interest" description="Disordered" evidence="7">
    <location>
        <begin position="78"/>
        <end position="113"/>
    </location>
</feature>
<feature type="region of interest" description="Disordered" evidence="7">
    <location>
        <begin position="172"/>
        <end position="198"/>
    </location>
</feature>
<dbReference type="GO" id="GO:0030154">
    <property type="term" value="P:cell differentiation"/>
    <property type="evidence" value="ECO:0007669"/>
    <property type="project" value="TreeGrafter"/>
</dbReference>
<evidence type="ECO:0000256" key="1">
    <source>
        <dbReference type="ARBA" id="ARBA00004123"/>
    </source>
</evidence>
<protein>
    <submittedName>
        <fullName evidence="9">ETS translocation variant 4</fullName>
    </submittedName>
</protein>
<dbReference type="InterPro" id="IPR046328">
    <property type="entry name" value="ETS_fam"/>
</dbReference>
<keyword evidence="3" id="KW-0597">Phosphoprotein</keyword>
<feature type="region of interest" description="Disordered" evidence="7">
    <location>
        <begin position="221"/>
        <end position="322"/>
    </location>
</feature>
<evidence type="ECO:0000256" key="5">
    <source>
        <dbReference type="ARBA" id="ARBA00023242"/>
    </source>
</evidence>
<name>A0A556TJ09_BAGYA</name>
<dbReference type="PANTHER" id="PTHR11849">
    <property type="entry name" value="ETS"/>
    <property type="match status" value="1"/>
</dbReference>
<dbReference type="InterPro" id="IPR036388">
    <property type="entry name" value="WH-like_DNA-bd_sf"/>
</dbReference>
<keyword evidence="5 6" id="KW-0539">Nucleus</keyword>
<dbReference type="PROSITE" id="PS50061">
    <property type="entry name" value="ETS_DOMAIN_3"/>
    <property type="match status" value="1"/>
</dbReference>
<feature type="compositionally biased region" description="Polar residues" evidence="7">
    <location>
        <begin position="251"/>
        <end position="274"/>
    </location>
</feature>
<dbReference type="InterPro" id="IPR006715">
    <property type="entry name" value="ETS_PEA3_N"/>
</dbReference>
<dbReference type="InterPro" id="IPR000418">
    <property type="entry name" value="Ets_dom"/>
</dbReference>
<dbReference type="SUPFAM" id="SSF46785">
    <property type="entry name" value="Winged helix' DNA-binding domain"/>
    <property type="match status" value="1"/>
</dbReference>
<feature type="compositionally biased region" description="Polar residues" evidence="7">
    <location>
        <begin position="185"/>
        <end position="198"/>
    </location>
</feature>
<dbReference type="Proteomes" id="UP000319801">
    <property type="component" value="Unassembled WGS sequence"/>
</dbReference>
<dbReference type="InterPro" id="IPR036390">
    <property type="entry name" value="WH_DNA-bd_sf"/>
</dbReference>
<evidence type="ECO:0000256" key="3">
    <source>
        <dbReference type="ARBA" id="ARBA00022553"/>
    </source>
</evidence>
<comment type="subcellular location">
    <subcellularLocation>
        <location evidence="1 6">Nucleus</location>
    </subcellularLocation>
</comment>
<dbReference type="PROSITE" id="PS00346">
    <property type="entry name" value="ETS_DOMAIN_2"/>
    <property type="match status" value="1"/>
</dbReference>
<feature type="compositionally biased region" description="Gly residues" evidence="7">
    <location>
        <begin position="306"/>
        <end position="315"/>
    </location>
</feature>
<evidence type="ECO:0000313" key="10">
    <source>
        <dbReference type="Proteomes" id="UP000319801"/>
    </source>
</evidence>
<accession>A0A556TJ09</accession>
<evidence type="ECO:0000259" key="8">
    <source>
        <dbReference type="PROSITE" id="PS50061"/>
    </source>
</evidence>
<proteinExistence type="inferred from homology"/>
<comment type="similarity">
    <text evidence="2 6">Belongs to the ETS family.</text>
</comment>
<dbReference type="PANTHER" id="PTHR11849:SF181">
    <property type="entry name" value="ETS TRANSLOCATION VARIANT 4"/>
    <property type="match status" value="1"/>
</dbReference>
<evidence type="ECO:0000256" key="4">
    <source>
        <dbReference type="ARBA" id="ARBA00023125"/>
    </source>
</evidence>
<dbReference type="PROSITE" id="PS00345">
    <property type="entry name" value="ETS_DOMAIN_1"/>
    <property type="match status" value="1"/>
</dbReference>
<evidence type="ECO:0000256" key="7">
    <source>
        <dbReference type="SAM" id="MobiDB-lite"/>
    </source>
</evidence>
<dbReference type="Pfam" id="PF00178">
    <property type="entry name" value="Ets"/>
    <property type="match status" value="1"/>
</dbReference>
<dbReference type="GO" id="GO:0005634">
    <property type="term" value="C:nucleus"/>
    <property type="evidence" value="ECO:0007669"/>
    <property type="project" value="UniProtKB-SubCell"/>
</dbReference>